<evidence type="ECO:0000313" key="5">
    <source>
        <dbReference type="RefSeq" id="XP_022306973.1"/>
    </source>
</evidence>
<feature type="domain" description="EGF-like" evidence="3">
    <location>
        <begin position="216"/>
        <end position="245"/>
    </location>
</feature>
<dbReference type="PANTHER" id="PTHR24043">
    <property type="entry name" value="SCAVENGER RECEPTOR CLASS F"/>
    <property type="match status" value="1"/>
</dbReference>
<proteinExistence type="predicted"/>
<feature type="domain" description="EGF-like" evidence="3">
    <location>
        <begin position="349"/>
        <end position="384"/>
    </location>
</feature>
<dbReference type="OrthoDB" id="6136693at2759"/>
<accession>A0A8B8BUE5</accession>
<dbReference type="GeneID" id="111113183"/>
<feature type="domain" description="EGF-like" evidence="3">
    <location>
        <begin position="306"/>
        <end position="338"/>
    </location>
</feature>
<feature type="domain" description="EGF-like" evidence="3">
    <location>
        <begin position="395"/>
        <end position="431"/>
    </location>
</feature>
<dbReference type="Gene3D" id="2.170.300.10">
    <property type="entry name" value="Tie2 ligand-binding domain superfamily"/>
    <property type="match status" value="2"/>
</dbReference>
<keyword evidence="2" id="KW-0812">Transmembrane</keyword>
<dbReference type="AlphaFoldDB" id="A0A8B8BUE5"/>
<evidence type="ECO:0000313" key="4">
    <source>
        <dbReference type="Proteomes" id="UP000694844"/>
    </source>
</evidence>
<feature type="domain" description="EGF-like" evidence="3">
    <location>
        <begin position="263"/>
        <end position="304"/>
    </location>
</feature>
<name>A0A8B8BUE5_CRAVI</name>
<keyword evidence="1" id="KW-0245">EGF-like domain</keyword>
<dbReference type="Proteomes" id="UP000694844">
    <property type="component" value="Chromosome 9"/>
</dbReference>
<reference evidence="5" key="1">
    <citation type="submission" date="2025-08" db="UniProtKB">
        <authorList>
            <consortium name="RefSeq"/>
        </authorList>
    </citation>
    <scope>IDENTIFICATION</scope>
    <source>
        <tissue evidence="5">Whole sample</tissue>
    </source>
</reference>
<keyword evidence="4" id="KW-1185">Reference proteome</keyword>
<dbReference type="GO" id="GO:0005044">
    <property type="term" value="F:scavenger receptor activity"/>
    <property type="evidence" value="ECO:0007669"/>
    <property type="project" value="InterPro"/>
</dbReference>
<keyword evidence="2" id="KW-1133">Transmembrane helix</keyword>
<dbReference type="InterPro" id="IPR042635">
    <property type="entry name" value="MEGF10/SREC1/2-like"/>
</dbReference>
<organism evidence="4 5">
    <name type="scientific">Crassostrea virginica</name>
    <name type="common">Eastern oyster</name>
    <dbReference type="NCBI Taxonomy" id="6565"/>
    <lineage>
        <taxon>Eukaryota</taxon>
        <taxon>Metazoa</taxon>
        <taxon>Spiralia</taxon>
        <taxon>Lophotrochozoa</taxon>
        <taxon>Mollusca</taxon>
        <taxon>Bivalvia</taxon>
        <taxon>Autobranchia</taxon>
        <taxon>Pteriomorphia</taxon>
        <taxon>Ostreida</taxon>
        <taxon>Ostreoidea</taxon>
        <taxon>Ostreidae</taxon>
        <taxon>Crassostrea</taxon>
    </lineage>
</organism>
<dbReference type="InterPro" id="IPR000742">
    <property type="entry name" value="EGF"/>
</dbReference>
<evidence type="ECO:0000256" key="2">
    <source>
        <dbReference type="SAM" id="Phobius"/>
    </source>
</evidence>
<evidence type="ECO:0000256" key="1">
    <source>
        <dbReference type="ARBA" id="ARBA00022536"/>
    </source>
</evidence>
<sequence length="527" mass="57732">MAEGTGLFHCSWIAVLLCVTPVIIAYDASNGYTGRFLGYSVYISNTTNKEDGVLCFRDTNYTRATIPNPVNITCPFHGRYVIYYNNRTHPPYPDGYTQYAYNELCELEVLGCPTSGYYGESCSLPCPQNCQEGHCHITEGTCLGCLPGYIGQKCDEECKNKKYGLECNQTCGNCTNGEPCHHVNGSCLNGCDVGVFGDKCDQECLSGWHGKNCSEKCGDNCYGCNRFTGRCEAGCLPGWKGDFCEKMCDGRKYGANCTEDCGSCLNLEQCHHINGSCLNGCSAGYRGHICTEECSEGFYGNNCSETCNSNCGDPGQCDRVSGQCNGGCQPGWRNPKCNAKCGSRTFGRDCIESCGECVTKDQCHHINGSCLGGCDQGYQGIKCTEGCPRGVFADGCLNNCSLHCKVPMECDRVTGRCFDGCKPGWSDPTCNTEVQLRYISQENETMSSAFYSVLGLLILSVICNVLCAIRLSRNTACWRHREEIQQEESGLPIASRSPREIYDQVEKTSDYQELGDVSKPTLYETLT</sequence>
<dbReference type="Gene3D" id="2.60.120.260">
    <property type="entry name" value="Galactose-binding domain-like"/>
    <property type="match status" value="1"/>
</dbReference>
<feature type="transmembrane region" description="Helical" evidence="2">
    <location>
        <begin position="7"/>
        <end position="26"/>
    </location>
</feature>
<keyword evidence="2" id="KW-0472">Membrane</keyword>
<evidence type="ECO:0000259" key="3">
    <source>
        <dbReference type="SMART" id="SM00181"/>
    </source>
</evidence>
<feature type="transmembrane region" description="Helical" evidence="2">
    <location>
        <begin position="449"/>
        <end position="471"/>
    </location>
</feature>
<gene>
    <name evidence="5" type="primary">LOC111113183</name>
</gene>
<dbReference type="RefSeq" id="XP_022306973.1">
    <property type="nucleotide sequence ID" value="XM_022451265.1"/>
</dbReference>
<feature type="domain" description="EGF-like" evidence="3">
    <location>
        <begin position="173"/>
        <end position="214"/>
    </location>
</feature>
<dbReference type="PANTHER" id="PTHR24043:SF8">
    <property type="entry name" value="EGF-LIKE DOMAIN-CONTAINING PROTEIN"/>
    <property type="match status" value="1"/>
</dbReference>
<feature type="domain" description="EGF-like" evidence="3">
    <location>
        <begin position="125"/>
        <end position="155"/>
    </location>
</feature>
<protein>
    <submittedName>
        <fullName evidence="5">Multiple epidermal growth factor-like domains protein 11 isoform X2</fullName>
    </submittedName>
</protein>
<dbReference type="SMART" id="SM00181">
    <property type="entry name" value="EGF"/>
    <property type="match status" value="7"/>
</dbReference>